<comment type="caution">
    <text evidence="3">The sequence shown here is derived from an EMBL/GenBank/DDBJ whole genome shotgun (WGS) entry which is preliminary data.</text>
</comment>
<dbReference type="GO" id="GO:0003697">
    <property type="term" value="F:single-stranded DNA binding"/>
    <property type="evidence" value="ECO:0007669"/>
    <property type="project" value="UniProtKB-UniRule"/>
</dbReference>
<dbReference type="NCBIfam" id="TIGR00621">
    <property type="entry name" value="ssb"/>
    <property type="match status" value="1"/>
</dbReference>
<reference evidence="3" key="2">
    <citation type="submission" date="2021-09" db="EMBL/GenBank/DDBJ databases">
        <authorList>
            <person name="Gilroy R."/>
        </authorList>
    </citation>
    <scope>NUCLEOTIDE SEQUENCE</scope>
    <source>
        <strain evidence="3">ChiHjej11B10-15683</strain>
    </source>
</reference>
<comment type="caution">
    <text evidence="1">Lacks conserved residue(s) required for the propagation of feature annotation.</text>
</comment>
<dbReference type="PROSITE" id="PS50935">
    <property type="entry name" value="SSB"/>
    <property type="match status" value="1"/>
</dbReference>
<dbReference type="InterPro" id="IPR011344">
    <property type="entry name" value="ssDNA-bd"/>
</dbReference>
<dbReference type="AlphaFoldDB" id="A0A0E3CFT7"/>
<dbReference type="SUPFAM" id="SSF50249">
    <property type="entry name" value="Nucleic acid-binding proteins"/>
    <property type="match status" value="1"/>
</dbReference>
<feature type="region of interest" description="Disordered" evidence="2">
    <location>
        <begin position="123"/>
        <end position="170"/>
    </location>
</feature>
<dbReference type="PIRSF" id="PIRSF002070">
    <property type="entry name" value="SSB"/>
    <property type="match status" value="1"/>
</dbReference>
<protein>
    <recommendedName>
        <fullName evidence="1">Single-stranded DNA-binding protein</fullName>
        <shortName evidence="1">SSB</shortName>
    </recommendedName>
</protein>
<dbReference type="Gene3D" id="2.40.50.140">
    <property type="entry name" value="Nucleic acid-binding proteins"/>
    <property type="match status" value="1"/>
</dbReference>
<dbReference type="HAMAP" id="MF_00984">
    <property type="entry name" value="SSB"/>
    <property type="match status" value="1"/>
</dbReference>
<feature type="compositionally biased region" description="Acidic residues" evidence="2">
    <location>
        <begin position="161"/>
        <end position="170"/>
    </location>
</feature>
<evidence type="ECO:0000256" key="1">
    <source>
        <dbReference type="HAMAP-Rule" id="MF_00984"/>
    </source>
</evidence>
<accession>A0A0E3CFT7</accession>
<dbReference type="Pfam" id="PF00436">
    <property type="entry name" value="SSB"/>
    <property type="match status" value="1"/>
</dbReference>
<dbReference type="GO" id="GO:0006260">
    <property type="term" value="P:DNA replication"/>
    <property type="evidence" value="ECO:0007669"/>
    <property type="project" value="InterPro"/>
</dbReference>
<dbReference type="InterPro" id="IPR012340">
    <property type="entry name" value="NA-bd_OB-fold"/>
</dbReference>
<gene>
    <name evidence="3" type="primary">ssb</name>
    <name evidence="3" type="ORF">K8W15_13035</name>
</gene>
<dbReference type="GO" id="GO:0009295">
    <property type="term" value="C:nucleoid"/>
    <property type="evidence" value="ECO:0007669"/>
    <property type="project" value="TreeGrafter"/>
</dbReference>
<keyword evidence="1 3" id="KW-0238">DNA-binding</keyword>
<sequence length="170" mass="19159">MAGINKVIIVGNLGVDPEVRTMPNGEAVANMSVATSESWTDKTTGEKRELTEWHRIVFYRRQAEIVGEYLRKGSKVYVEGRLRTRKWQDQNGQDRYTTEIQGDVLQMLDSRPERYQAGQATQVGAAQQGRNQYAQQSQPAYQTPQTQTSASQPVPPPIPDDGFDDDQIPF</sequence>
<dbReference type="Proteomes" id="UP000749334">
    <property type="component" value="Unassembled WGS sequence"/>
</dbReference>
<dbReference type="CDD" id="cd04496">
    <property type="entry name" value="SSB_OBF"/>
    <property type="match status" value="1"/>
</dbReference>
<dbReference type="RefSeq" id="WP_039163718.1">
    <property type="nucleotide sequence ID" value="NZ_JARTDA010000005.1"/>
</dbReference>
<proteinExistence type="inferred from homology"/>
<evidence type="ECO:0000313" key="3">
    <source>
        <dbReference type="EMBL" id="HJF75081.1"/>
    </source>
</evidence>
<evidence type="ECO:0000313" key="4">
    <source>
        <dbReference type="Proteomes" id="UP000749334"/>
    </source>
</evidence>
<reference evidence="3" key="1">
    <citation type="journal article" date="2021" name="PeerJ">
        <title>Extensive microbial diversity within the chicken gut microbiome revealed by metagenomics and culture.</title>
        <authorList>
            <person name="Gilroy R."/>
            <person name="Ravi A."/>
            <person name="Getino M."/>
            <person name="Pursley I."/>
            <person name="Horton D.L."/>
            <person name="Alikhan N.F."/>
            <person name="Baker D."/>
            <person name="Gharbi K."/>
            <person name="Hall N."/>
            <person name="Watson M."/>
            <person name="Adriaenssens E.M."/>
            <person name="Foster-Nyarko E."/>
            <person name="Jarju S."/>
            <person name="Secka A."/>
            <person name="Antonio M."/>
            <person name="Oren A."/>
            <person name="Chaudhuri R.R."/>
            <person name="La Ragione R."/>
            <person name="Hildebrand F."/>
            <person name="Pallen M.J."/>
        </authorList>
    </citation>
    <scope>NUCLEOTIDE SEQUENCE</scope>
    <source>
        <strain evidence="3">ChiHjej11B10-15683</strain>
    </source>
</reference>
<comment type="subunit">
    <text evidence="1">Homotetramer.</text>
</comment>
<feature type="compositionally biased region" description="Low complexity" evidence="2">
    <location>
        <begin position="123"/>
        <end position="152"/>
    </location>
</feature>
<evidence type="ECO:0000256" key="2">
    <source>
        <dbReference type="SAM" id="MobiDB-lite"/>
    </source>
</evidence>
<dbReference type="EMBL" id="DYVQ01000105">
    <property type="protein sequence ID" value="HJF75081.1"/>
    <property type="molecule type" value="Genomic_DNA"/>
</dbReference>
<dbReference type="PANTHER" id="PTHR10302">
    <property type="entry name" value="SINGLE-STRANDED DNA-BINDING PROTEIN"/>
    <property type="match status" value="1"/>
</dbReference>
<organism evidence="3 4">
    <name type="scientific">Gallibacterium anatis</name>
    <dbReference type="NCBI Taxonomy" id="750"/>
    <lineage>
        <taxon>Bacteria</taxon>
        <taxon>Pseudomonadati</taxon>
        <taxon>Pseudomonadota</taxon>
        <taxon>Gammaproteobacteria</taxon>
        <taxon>Pasteurellales</taxon>
        <taxon>Pasteurellaceae</taxon>
        <taxon>Gallibacterium</taxon>
    </lineage>
</organism>
<dbReference type="PANTHER" id="PTHR10302:SF27">
    <property type="entry name" value="SINGLE-STRANDED DNA-BINDING PROTEIN"/>
    <property type="match status" value="1"/>
</dbReference>
<name>A0A0E3CFT7_9PAST</name>
<dbReference type="InterPro" id="IPR000424">
    <property type="entry name" value="Primosome_PriB/ssb"/>
</dbReference>